<dbReference type="Proteomes" id="UP000800097">
    <property type="component" value="Unassembled WGS sequence"/>
</dbReference>
<evidence type="ECO:0000313" key="8">
    <source>
        <dbReference type="EMBL" id="KAF2271591.1"/>
    </source>
</evidence>
<dbReference type="PANTHER" id="PTHR33572:SF18">
    <property type="entry name" value="SPORE DEVELOPMENT REGULATOR VOSA"/>
    <property type="match status" value="1"/>
</dbReference>
<feature type="region of interest" description="Disordered" evidence="6">
    <location>
        <begin position="1"/>
        <end position="26"/>
    </location>
</feature>
<keyword evidence="3" id="KW-0805">Transcription regulation</keyword>
<keyword evidence="9" id="KW-1185">Reference proteome</keyword>
<evidence type="ECO:0000256" key="1">
    <source>
        <dbReference type="ARBA" id="ARBA00004123"/>
    </source>
</evidence>
<evidence type="ECO:0000259" key="7">
    <source>
        <dbReference type="PROSITE" id="PS51821"/>
    </source>
</evidence>
<keyword evidence="5" id="KW-0539">Nucleus</keyword>
<evidence type="ECO:0000313" key="9">
    <source>
        <dbReference type="Proteomes" id="UP000800097"/>
    </source>
</evidence>
<dbReference type="RefSeq" id="XP_033649130.1">
    <property type="nucleotide sequence ID" value="XM_033796125.1"/>
</dbReference>
<comment type="subcellular location">
    <subcellularLocation>
        <location evidence="1">Nucleus</location>
    </subcellularLocation>
</comment>
<dbReference type="GeneID" id="54549300"/>
<keyword evidence="4" id="KW-0804">Transcription</keyword>
<keyword evidence="2" id="KW-0749">Sporulation</keyword>
<gene>
    <name evidence="8" type="ORF">EI97DRAFT_387518</name>
</gene>
<sequence length="214" mass="24300">MHAYSNLERYERSLPPDPRSNPAFKREETTNFELISGDIILSVRQQPKEALQAADGKEKGRKPVDPPPVVQLKVRHSADPAELYMQSPYLFMCTTLYKPDVNEPLAKNGSNVLLGCLASSLHRLKDVDNQDTAFFIWGDISVKIAGEFRLHFSLFNLHKDTNEVQYLGSITSDKFRVVPPRDWKGMQESTYLSRAFSDQGCRLRLRKEPKGGGM</sequence>
<dbReference type="Pfam" id="PF11754">
    <property type="entry name" value="Velvet"/>
    <property type="match status" value="2"/>
</dbReference>
<dbReference type="GO" id="GO:0005634">
    <property type="term" value="C:nucleus"/>
    <property type="evidence" value="ECO:0007669"/>
    <property type="project" value="UniProtKB-SubCell"/>
</dbReference>
<protein>
    <recommendedName>
        <fullName evidence="7">Velvet domain-containing protein</fullName>
    </recommendedName>
</protein>
<reference evidence="8" key="1">
    <citation type="journal article" date="2020" name="Stud. Mycol.">
        <title>101 Dothideomycetes genomes: a test case for predicting lifestyles and emergence of pathogens.</title>
        <authorList>
            <person name="Haridas S."/>
            <person name="Albert R."/>
            <person name="Binder M."/>
            <person name="Bloem J."/>
            <person name="Labutti K."/>
            <person name="Salamov A."/>
            <person name="Andreopoulos B."/>
            <person name="Baker S."/>
            <person name="Barry K."/>
            <person name="Bills G."/>
            <person name="Bluhm B."/>
            <person name="Cannon C."/>
            <person name="Castanera R."/>
            <person name="Culley D."/>
            <person name="Daum C."/>
            <person name="Ezra D."/>
            <person name="Gonzalez J."/>
            <person name="Henrissat B."/>
            <person name="Kuo A."/>
            <person name="Liang C."/>
            <person name="Lipzen A."/>
            <person name="Lutzoni F."/>
            <person name="Magnuson J."/>
            <person name="Mondo S."/>
            <person name="Nolan M."/>
            <person name="Ohm R."/>
            <person name="Pangilinan J."/>
            <person name="Park H.-J."/>
            <person name="Ramirez L."/>
            <person name="Alfaro M."/>
            <person name="Sun H."/>
            <person name="Tritt A."/>
            <person name="Yoshinaga Y."/>
            <person name="Zwiers L.-H."/>
            <person name="Turgeon B."/>
            <person name="Goodwin S."/>
            <person name="Spatafora J."/>
            <person name="Crous P."/>
            <person name="Grigoriev I."/>
        </authorList>
    </citation>
    <scope>NUCLEOTIDE SEQUENCE</scope>
    <source>
        <strain evidence="8">CBS 379.55</strain>
    </source>
</reference>
<name>A0A6A6J4T8_WESOR</name>
<dbReference type="EMBL" id="ML986537">
    <property type="protein sequence ID" value="KAF2271591.1"/>
    <property type="molecule type" value="Genomic_DNA"/>
</dbReference>
<evidence type="ECO:0000256" key="4">
    <source>
        <dbReference type="ARBA" id="ARBA00023163"/>
    </source>
</evidence>
<dbReference type="InterPro" id="IPR037525">
    <property type="entry name" value="Velvet_dom"/>
</dbReference>
<evidence type="ECO:0000256" key="2">
    <source>
        <dbReference type="ARBA" id="ARBA00022969"/>
    </source>
</evidence>
<evidence type="ECO:0000256" key="6">
    <source>
        <dbReference type="SAM" id="MobiDB-lite"/>
    </source>
</evidence>
<dbReference type="AlphaFoldDB" id="A0A6A6J4T8"/>
<dbReference type="OrthoDB" id="5599552at2759"/>
<proteinExistence type="predicted"/>
<dbReference type="PANTHER" id="PTHR33572">
    <property type="entry name" value="SPORE DEVELOPMENT REGULATOR VOSA"/>
    <property type="match status" value="1"/>
</dbReference>
<dbReference type="Gene3D" id="2.60.40.3960">
    <property type="entry name" value="Velvet domain"/>
    <property type="match status" value="1"/>
</dbReference>
<evidence type="ECO:0000256" key="3">
    <source>
        <dbReference type="ARBA" id="ARBA00023015"/>
    </source>
</evidence>
<dbReference type="InterPro" id="IPR038491">
    <property type="entry name" value="Velvet_dom_sf"/>
</dbReference>
<dbReference type="GO" id="GO:0030435">
    <property type="term" value="P:sporulation resulting in formation of a cellular spore"/>
    <property type="evidence" value="ECO:0007669"/>
    <property type="project" value="UniProtKB-KW"/>
</dbReference>
<dbReference type="PROSITE" id="PS51821">
    <property type="entry name" value="VELVET"/>
    <property type="match status" value="1"/>
</dbReference>
<evidence type="ECO:0000256" key="5">
    <source>
        <dbReference type="ARBA" id="ARBA00023242"/>
    </source>
</evidence>
<accession>A0A6A6J4T8</accession>
<feature type="domain" description="Velvet" evidence="7">
    <location>
        <begin position="37"/>
        <end position="206"/>
    </location>
</feature>
<dbReference type="InterPro" id="IPR021740">
    <property type="entry name" value="Velvet"/>
</dbReference>
<organism evidence="8 9">
    <name type="scientific">Westerdykella ornata</name>
    <dbReference type="NCBI Taxonomy" id="318751"/>
    <lineage>
        <taxon>Eukaryota</taxon>
        <taxon>Fungi</taxon>
        <taxon>Dikarya</taxon>
        <taxon>Ascomycota</taxon>
        <taxon>Pezizomycotina</taxon>
        <taxon>Dothideomycetes</taxon>
        <taxon>Pleosporomycetidae</taxon>
        <taxon>Pleosporales</taxon>
        <taxon>Sporormiaceae</taxon>
        <taxon>Westerdykella</taxon>
    </lineage>
</organism>